<evidence type="ECO:0000256" key="1">
    <source>
        <dbReference type="ARBA" id="ARBA00023118"/>
    </source>
</evidence>
<comment type="caution">
    <text evidence="3">The sequence shown here is derived from an EMBL/GenBank/DDBJ whole genome shotgun (WGS) entry which is preliminary data.</text>
</comment>
<evidence type="ECO:0000313" key="3">
    <source>
        <dbReference type="EMBL" id="TYC46985.1"/>
    </source>
</evidence>
<sequence>MTSSNEFLQEWLTDTLTPSSEDDDDFENTLKSVVKKLNSHYWDTDSDTENVIVAGSYGRKTHTKRTSDHDVLFILPPTVKEQFDKRQNNIQSQLLTSVKDVIFERYPKTALHSDGQVVSIEMKKGTIELIPVFDRPDQKFDFPNTNAGGSWEVTNPNDEIEKAIAVSNQFQCYREIARLIRSWRSFQGIKLKGIVIDTLLCEFLEENSVYSFTYTLESVLIDFLTYLGEQSGSVYTMMGSGDLIDNDDQVFADEAKRYADELKDAENNEEKNQLYSQMFGKKFPGYNAAASETFIEDSYSMAIQYTVALDASIKQNGYRTSTLQRFLFSKRKIAKDLQLAFEAQISDDTPHNVKYLWKVRNVGSYAKSHSLERGEILRDKKVHVEPSSFSGNHFVEIYVVYQQNVIARNYIRVPIDAINGVTN</sequence>
<accession>A0A6P2CLV5</accession>
<dbReference type="InterPro" id="IPR006116">
    <property type="entry name" value="NT_2-5OAS_ClassI-CCAase"/>
</dbReference>
<dbReference type="InterPro" id="IPR043519">
    <property type="entry name" value="NT_sf"/>
</dbReference>
<keyword evidence="1" id="KW-0051">Antiviral defense</keyword>
<dbReference type="Pfam" id="PF18144">
    <property type="entry name" value="SMODS"/>
    <property type="match status" value="1"/>
</dbReference>
<dbReference type="Proteomes" id="UP000442244">
    <property type="component" value="Unassembled WGS sequence"/>
</dbReference>
<evidence type="ECO:0000313" key="4">
    <source>
        <dbReference type="Proteomes" id="UP000442244"/>
    </source>
</evidence>
<dbReference type="InterPro" id="IPR040511">
    <property type="entry name" value="AGS_C"/>
</dbReference>
<dbReference type="CDD" id="cd05400">
    <property type="entry name" value="NT_2-5OAS_ClassI-CCAase"/>
    <property type="match status" value="1"/>
</dbReference>
<dbReference type="Gene3D" id="3.30.460.10">
    <property type="entry name" value="Beta Polymerase, domain 2"/>
    <property type="match status" value="1"/>
</dbReference>
<dbReference type="SUPFAM" id="SSF81301">
    <property type="entry name" value="Nucleotidyltransferase"/>
    <property type="match status" value="1"/>
</dbReference>
<dbReference type="GO" id="GO:0016779">
    <property type="term" value="F:nucleotidyltransferase activity"/>
    <property type="evidence" value="ECO:0007669"/>
    <property type="project" value="InterPro"/>
</dbReference>
<dbReference type="Pfam" id="PF18134">
    <property type="entry name" value="AGS_C"/>
    <property type="match status" value="1"/>
</dbReference>
<dbReference type="OrthoDB" id="7572058at2"/>
<protein>
    <submittedName>
        <fullName evidence="3">Nucleotidyltransferase</fullName>
    </submittedName>
</protein>
<dbReference type="EMBL" id="SDGY01000001">
    <property type="protein sequence ID" value="TYC46985.1"/>
    <property type="molecule type" value="Genomic_DNA"/>
</dbReference>
<dbReference type="GO" id="GO:0051607">
    <property type="term" value="P:defense response to virus"/>
    <property type="evidence" value="ECO:0007669"/>
    <property type="project" value="UniProtKB-KW"/>
</dbReference>
<reference evidence="3 4" key="1">
    <citation type="submission" date="2019-01" db="EMBL/GenBank/DDBJ databases">
        <title>Leuconostoc litchii sp. nov., a novel lactic acid bacterium isolated from lychee.</title>
        <authorList>
            <person name="Wang L.-T."/>
        </authorList>
    </citation>
    <scope>NUCLEOTIDE SEQUENCE [LARGE SCALE GENOMIC DNA]</scope>
    <source>
        <strain evidence="3 4">MB7</strain>
    </source>
</reference>
<keyword evidence="3" id="KW-0808">Transferase</keyword>
<evidence type="ECO:0000259" key="2">
    <source>
        <dbReference type="Pfam" id="PF18134"/>
    </source>
</evidence>
<gene>
    <name evidence="3" type="ORF">ESZ47_02245</name>
</gene>
<name>A0A6P2CLV5_9LACO</name>
<organism evidence="3 4">
    <name type="scientific">Leuconostoc litchii</name>
    <dbReference type="NCBI Taxonomy" id="1981069"/>
    <lineage>
        <taxon>Bacteria</taxon>
        <taxon>Bacillati</taxon>
        <taxon>Bacillota</taxon>
        <taxon>Bacilli</taxon>
        <taxon>Lactobacillales</taxon>
        <taxon>Lactobacillaceae</taxon>
        <taxon>Leuconostoc</taxon>
    </lineage>
</organism>
<proteinExistence type="predicted"/>
<dbReference type="RefSeq" id="WP_148604369.1">
    <property type="nucleotide sequence ID" value="NZ_BSUV01000001.1"/>
</dbReference>
<feature type="domain" description="Adenylyl/Guanylyl and SMODS C-terminal sensor" evidence="2">
    <location>
        <begin position="291"/>
        <end position="415"/>
    </location>
</feature>
<keyword evidence="4" id="KW-1185">Reference proteome</keyword>
<dbReference type="AlphaFoldDB" id="A0A6P2CLV5"/>